<feature type="domain" description="RNA-binding Nab2-type zinc finger" evidence="11">
    <location>
        <begin position="204"/>
        <end position="231"/>
    </location>
</feature>
<keyword evidence="14" id="KW-1185">Reference proteome</keyword>
<keyword evidence="7" id="KW-0539">Nucleus</keyword>
<dbReference type="InterPro" id="IPR043094">
    <property type="entry name" value="Nab2/ZC3H14_N_sf"/>
</dbReference>
<dbReference type="PANTHER" id="PTHR14738">
    <property type="entry name" value="ZINC FINGER CCCH DOMAIN-CONTAINING PROTEIN 14"/>
    <property type="match status" value="1"/>
</dbReference>
<feature type="compositionally biased region" description="Polar residues" evidence="9">
    <location>
        <begin position="124"/>
        <end position="148"/>
    </location>
</feature>
<dbReference type="AlphaFoldDB" id="A0A9P8PWU6"/>
<evidence type="ECO:0000256" key="2">
    <source>
        <dbReference type="ARBA" id="ARBA00008423"/>
    </source>
</evidence>
<keyword evidence="3" id="KW-0479">Metal-binding</keyword>
<dbReference type="OrthoDB" id="438553at2759"/>
<dbReference type="InterPro" id="IPR021083">
    <property type="entry name" value="Nab2_N"/>
</dbReference>
<evidence type="ECO:0008006" key="15">
    <source>
        <dbReference type="Google" id="ProtNLM"/>
    </source>
</evidence>
<dbReference type="Pfam" id="PF21457">
    <property type="entry name" value="zf-CCCH_2-like_3"/>
    <property type="match status" value="1"/>
</dbReference>
<keyword evidence="8" id="KW-0175">Coiled coil</keyword>
<dbReference type="GO" id="GO:0008270">
    <property type="term" value="F:zinc ion binding"/>
    <property type="evidence" value="ECO:0007669"/>
    <property type="project" value="UniProtKB-KW"/>
</dbReference>
<dbReference type="Gene3D" id="4.10.1000.40">
    <property type="match status" value="3"/>
</dbReference>
<comment type="subcellular location">
    <subcellularLocation>
        <location evidence="1">Nucleus</location>
    </subcellularLocation>
</comment>
<reference evidence="13" key="1">
    <citation type="journal article" date="2021" name="Open Biol.">
        <title>Shared evolutionary footprints suggest mitochondrial oxidative damage underlies multiple complex I losses in fungi.</title>
        <authorList>
            <person name="Schikora-Tamarit M.A."/>
            <person name="Marcet-Houben M."/>
            <person name="Nosek J."/>
            <person name="Gabaldon T."/>
        </authorList>
    </citation>
    <scope>NUCLEOTIDE SEQUENCE</scope>
    <source>
        <strain evidence="13">CBS6341</strain>
    </source>
</reference>
<keyword evidence="6" id="KW-0862">Zinc</keyword>
<evidence type="ECO:0000256" key="8">
    <source>
        <dbReference type="SAM" id="Coils"/>
    </source>
</evidence>
<evidence type="ECO:0000256" key="5">
    <source>
        <dbReference type="ARBA" id="ARBA00022771"/>
    </source>
</evidence>
<comment type="caution">
    <text evidence="13">The sequence shown here is derived from an EMBL/GenBank/DDBJ whole genome shotgun (WGS) entry which is preliminary data.</text>
</comment>
<dbReference type="GO" id="GO:0008143">
    <property type="term" value="F:poly(A) binding"/>
    <property type="evidence" value="ECO:0007669"/>
    <property type="project" value="InterPro"/>
</dbReference>
<gene>
    <name evidence="13" type="ORF">WICMUC_001215</name>
</gene>
<reference evidence="13" key="2">
    <citation type="submission" date="2021-01" db="EMBL/GenBank/DDBJ databases">
        <authorList>
            <person name="Schikora-Tamarit M.A."/>
        </authorList>
    </citation>
    <scope>NUCLEOTIDE SEQUENCE</scope>
    <source>
        <strain evidence="13">CBS6341</strain>
    </source>
</reference>
<sequence>MSTITEELKNELKNFVSQQLQQVSDFNEDIESTADYIVLLIANGRSADDTYNEVNDLFGNPALKDVIGRTYQALTDYQTQSSTQNQPQETQEQTPQQQLPEQPEQPQPQGQANDQDLTALIPNHSATLNSGRTIPSRPNNGKFNNRNGISKGLPNGPKSFAMKNSNAFQKALNLSNGGQLRKKSRCHKFPHCPNKDCNYAHPTKPCFNFPNCPNPPGTCNYLHPGEDDALIAELEKTRAEYQEKKAQNQLKRNQIQSGITLCKFGNVCTNQQCPFGHPTPANEDAKVIRLEWCEENLKCSNESCPKAHSSLSKIKEVKPLQSIINTNFNQPAAEKSLDPCKFGSSCTNRYCKFRHATSHVLCRDGENCIRIDCFFSHPINEDCRFGEGCKNAKCLFKHPNGKSPAVDSIPNKGSLTWTNNTNERQFAVPENQIIEQAPAQEG</sequence>
<evidence type="ECO:0000256" key="4">
    <source>
        <dbReference type="ARBA" id="ARBA00022737"/>
    </source>
</evidence>
<feature type="domain" description="Nab2 type CCCH zinc finger 4" evidence="12">
    <location>
        <begin position="281"/>
        <end position="309"/>
    </location>
</feature>
<dbReference type="EMBL" id="JAEUBF010000390">
    <property type="protein sequence ID" value="KAH3679020.1"/>
    <property type="molecule type" value="Genomic_DNA"/>
</dbReference>
<dbReference type="GO" id="GO:0005634">
    <property type="term" value="C:nucleus"/>
    <property type="evidence" value="ECO:0007669"/>
    <property type="project" value="UniProtKB-SubCell"/>
</dbReference>
<keyword evidence="4" id="KW-0677">Repeat</keyword>
<comment type="similarity">
    <text evidence="2">Belongs to the ZC3H14 family.</text>
</comment>
<evidence type="ECO:0000256" key="9">
    <source>
        <dbReference type="SAM" id="MobiDB-lite"/>
    </source>
</evidence>
<dbReference type="PANTHER" id="PTHR14738:SF29">
    <property type="entry name" value="ZINC FINGER CCCH DOMAIN-CONTAINING PROTEIN 14"/>
    <property type="match status" value="1"/>
</dbReference>
<dbReference type="Gene3D" id="1.10.340.40">
    <property type="entry name" value="Nuclear abundant poly(A) RNA-bind protein 2, N-terminal domain"/>
    <property type="match status" value="1"/>
</dbReference>
<evidence type="ECO:0000256" key="7">
    <source>
        <dbReference type="ARBA" id="ARBA00023242"/>
    </source>
</evidence>
<dbReference type="Proteomes" id="UP000769528">
    <property type="component" value="Unassembled WGS sequence"/>
</dbReference>
<evidence type="ECO:0000259" key="10">
    <source>
        <dbReference type="Pfam" id="PF11517"/>
    </source>
</evidence>
<feature type="domain" description="Nuclear abundant poly(A) RNA-binding protein Nab2 N-terminal" evidence="10">
    <location>
        <begin position="1"/>
        <end position="86"/>
    </location>
</feature>
<dbReference type="FunFam" id="4.10.1000.40:FF:000003">
    <property type="entry name" value="Nuclear polyadenylated RNA-binding protein NAB2"/>
    <property type="match status" value="1"/>
</dbReference>
<dbReference type="Pfam" id="PF21803">
    <property type="entry name" value="Nab2-zf4"/>
    <property type="match status" value="1"/>
</dbReference>
<keyword evidence="5" id="KW-0863">Zinc-finger</keyword>
<dbReference type="GO" id="GO:0005737">
    <property type="term" value="C:cytoplasm"/>
    <property type="evidence" value="ECO:0007669"/>
    <property type="project" value="TreeGrafter"/>
</dbReference>
<evidence type="ECO:0000259" key="11">
    <source>
        <dbReference type="Pfam" id="PF21457"/>
    </source>
</evidence>
<evidence type="ECO:0000313" key="13">
    <source>
        <dbReference type="EMBL" id="KAH3679020.1"/>
    </source>
</evidence>
<evidence type="ECO:0000256" key="6">
    <source>
        <dbReference type="ARBA" id="ARBA00022833"/>
    </source>
</evidence>
<dbReference type="InterPro" id="IPR049017">
    <property type="entry name" value="Nab2_Znf4"/>
</dbReference>
<dbReference type="InterPro" id="IPR048410">
    <property type="entry name" value="Znf-CCCH_2-like_3"/>
</dbReference>
<dbReference type="InterPro" id="IPR040366">
    <property type="entry name" value="Nab2/ZC3H14"/>
</dbReference>
<feature type="compositionally biased region" description="Low complexity" evidence="9">
    <location>
        <begin position="78"/>
        <end position="111"/>
    </location>
</feature>
<protein>
    <recommendedName>
        <fullName evidence="15">Nuclear polyadenylated RNA-binding protein NAB2</fullName>
    </recommendedName>
</protein>
<evidence type="ECO:0000259" key="12">
    <source>
        <dbReference type="Pfam" id="PF21803"/>
    </source>
</evidence>
<dbReference type="Pfam" id="PF11517">
    <property type="entry name" value="Nab2"/>
    <property type="match status" value="1"/>
</dbReference>
<feature type="coiled-coil region" evidence="8">
    <location>
        <begin position="227"/>
        <end position="254"/>
    </location>
</feature>
<proteinExistence type="inferred from homology"/>
<dbReference type="Pfam" id="PF14608">
    <property type="entry name" value="zf-CCCH_2"/>
    <property type="match status" value="5"/>
</dbReference>
<evidence type="ECO:0000256" key="3">
    <source>
        <dbReference type="ARBA" id="ARBA00022723"/>
    </source>
</evidence>
<feature type="region of interest" description="Disordered" evidence="9">
    <location>
        <begin position="78"/>
        <end position="148"/>
    </location>
</feature>
<evidence type="ECO:0000256" key="1">
    <source>
        <dbReference type="ARBA" id="ARBA00004123"/>
    </source>
</evidence>
<name>A0A9P8PWU6_9ASCO</name>
<accession>A0A9P8PWU6</accession>
<evidence type="ECO:0000313" key="14">
    <source>
        <dbReference type="Proteomes" id="UP000769528"/>
    </source>
</evidence>
<organism evidence="13 14">
    <name type="scientific">Wickerhamomyces mucosus</name>
    <dbReference type="NCBI Taxonomy" id="1378264"/>
    <lineage>
        <taxon>Eukaryota</taxon>
        <taxon>Fungi</taxon>
        <taxon>Dikarya</taxon>
        <taxon>Ascomycota</taxon>
        <taxon>Saccharomycotina</taxon>
        <taxon>Saccharomycetes</taxon>
        <taxon>Phaffomycetales</taxon>
        <taxon>Wickerhamomycetaceae</taxon>
        <taxon>Wickerhamomyces</taxon>
    </lineage>
</organism>
<dbReference type="GO" id="GO:0043488">
    <property type="term" value="P:regulation of mRNA stability"/>
    <property type="evidence" value="ECO:0007669"/>
    <property type="project" value="InterPro"/>
</dbReference>